<dbReference type="Proteomes" id="UP001432166">
    <property type="component" value="Chromosome"/>
</dbReference>
<proteinExistence type="predicted"/>
<dbReference type="EMBL" id="CP108133">
    <property type="protein sequence ID" value="WTP47012.1"/>
    <property type="molecule type" value="Genomic_DNA"/>
</dbReference>
<protein>
    <submittedName>
        <fullName evidence="3">Uncharacterized protein</fullName>
    </submittedName>
</protein>
<feature type="region of interest" description="Disordered" evidence="2">
    <location>
        <begin position="1"/>
        <end position="20"/>
    </location>
</feature>
<organism evidence="3 4">
    <name type="scientific">Streptomyces tauricus</name>
    <dbReference type="NCBI Taxonomy" id="68274"/>
    <lineage>
        <taxon>Bacteria</taxon>
        <taxon>Bacillati</taxon>
        <taxon>Actinomycetota</taxon>
        <taxon>Actinomycetes</taxon>
        <taxon>Kitasatosporales</taxon>
        <taxon>Streptomycetaceae</taxon>
        <taxon>Streptomyces</taxon>
        <taxon>Streptomyces aurantiacus group</taxon>
    </lineage>
</organism>
<reference evidence="3" key="1">
    <citation type="submission" date="2022-10" db="EMBL/GenBank/DDBJ databases">
        <title>The complete genomes of actinobacterial strains from the NBC collection.</title>
        <authorList>
            <person name="Joergensen T.S."/>
            <person name="Alvarez Arevalo M."/>
            <person name="Sterndorff E.B."/>
            <person name="Faurdal D."/>
            <person name="Vuksanovic O."/>
            <person name="Mourched A.-S."/>
            <person name="Charusanti P."/>
            <person name="Shaw S."/>
            <person name="Blin K."/>
            <person name="Weber T."/>
        </authorList>
    </citation>
    <scope>NUCLEOTIDE SEQUENCE</scope>
    <source>
        <strain evidence="3">NBC_00189</strain>
    </source>
</reference>
<keyword evidence="1" id="KW-0175">Coiled coil</keyword>
<evidence type="ECO:0000313" key="4">
    <source>
        <dbReference type="Proteomes" id="UP001432166"/>
    </source>
</evidence>
<evidence type="ECO:0000256" key="1">
    <source>
        <dbReference type="SAM" id="Coils"/>
    </source>
</evidence>
<gene>
    <name evidence="3" type="ORF">OG288_00980</name>
</gene>
<feature type="coiled-coil region" evidence="1">
    <location>
        <begin position="49"/>
        <end position="90"/>
    </location>
</feature>
<dbReference type="RefSeq" id="WP_328936386.1">
    <property type="nucleotide sequence ID" value="NZ_CP108133.1"/>
</dbReference>
<evidence type="ECO:0000313" key="3">
    <source>
        <dbReference type="EMBL" id="WTP47012.1"/>
    </source>
</evidence>
<sequence>MQRADEDVAVEDGRNGRPAAHITRLERRLSEALGKTARETSGLGAPADIETLTRRAAELEQQILDIRGERAERNEDLEAARATNRELMNRLNR</sequence>
<name>A0ABZ1J5W1_9ACTN</name>
<accession>A0ABZ1J5W1</accession>
<keyword evidence="4" id="KW-1185">Reference proteome</keyword>
<feature type="compositionally biased region" description="Basic and acidic residues" evidence="2">
    <location>
        <begin position="1"/>
        <end position="15"/>
    </location>
</feature>
<evidence type="ECO:0000256" key="2">
    <source>
        <dbReference type="SAM" id="MobiDB-lite"/>
    </source>
</evidence>